<comment type="caution">
    <text evidence="1">The sequence shown here is derived from an EMBL/GenBank/DDBJ whole genome shotgun (WGS) entry which is preliminary data.</text>
</comment>
<protein>
    <submittedName>
        <fullName evidence="1">AAA family ATPase</fullName>
    </submittedName>
</protein>
<accession>A0A8I0TCW6</accession>
<dbReference type="AlphaFoldDB" id="A0A8I0TCW6"/>
<proteinExistence type="predicted"/>
<dbReference type="InterPro" id="IPR027417">
    <property type="entry name" value="P-loop_NTPase"/>
</dbReference>
<name>A0A8I0TCW6_BRUAN</name>
<dbReference type="Pfam" id="PF13479">
    <property type="entry name" value="AAA_24"/>
    <property type="match status" value="1"/>
</dbReference>
<gene>
    <name evidence="1" type="ORF">IH622_22880</name>
</gene>
<evidence type="ECO:0000313" key="1">
    <source>
        <dbReference type="EMBL" id="MBE0563641.1"/>
    </source>
</evidence>
<dbReference type="SUPFAM" id="SSF52540">
    <property type="entry name" value="P-loop containing nucleoside triphosphate hydrolases"/>
    <property type="match status" value="1"/>
</dbReference>
<sequence>MDEKINEQLVLISGESASGKSASLCQIPNQERWMYLNCESGKRLPFRNGYKTYKITDPYQVYEGFDHATANPKDWDGIIVDTVTFLMDMYESTYIIGSANSQKAWGDYAQFFKNLMQDKVVNFGKPVLILGHTRSELNEAKHQMETAVPVKGSLKNNGVEAYFSTVVSTKKVPIVELEKYGSKLLTITEEERELGFKHVFQTRLTKQTVGERIRSPMGMFSKEETYIDNDAWSLLGHLHQYYQG</sequence>
<dbReference type="Proteomes" id="UP000642265">
    <property type="component" value="Unassembled WGS sequence"/>
</dbReference>
<reference evidence="1" key="1">
    <citation type="submission" date="2020-09" db="EMBL/GenBank/DDBJ databases">
        <authorList>
            <person name="Dalcin Martins P."/>
        </authorList>
    </citation>
    <scope>NUCLEOTIDE SEQUENCE</scope>
    <source>
        <strain evidence="1">MAG47</strain>
    </source>
</reference>
<reference evidence="1" key="2">
    <citation type="submission" date="2020-10" db="EMBL/GenBank/DDBJ databases">
        <title>Enrichment of novel Verrucomicrobia, Bacteroidetes and Krumholzibacteria in an oxygen-limited, methane- and iron-fed bioreactor inoculated with Bothnian Sea sediments.</title>
        <authorList>
            <person name="Martins P.D."/>
            <person name="de Jong A."/>
            <person name="Lenstra W.K."/>
            <person name="van Helmond N.A.G.M."/>
            <person name="Slomp C.P."/>
            <person name="Jetten M.S.M."/>
            <person name="Welte C.U."/>
            <person name="Rasigraf O."/>
        </authorList>
    </citation>
    <scope>NUCLEOTIDE SEQUENCE</scope>
    <source>
        <strain evidence="1">MAG47</strain>
    </source>
</reference>
<organism evidence="1 2">
    <name type="scientific">Brucella anthropi</name>
    <name type="common">Ochrobactrum anthropi</name>
    <dbReference type="NCBI Taxonomy" id="529"/>
    <lineage>
        <taxon>Bacteria</taxon>
        <taxon>Pseudomonadati</taxon>
        <taxon>Pseudomonadota</taxon>
        <taxon>Alphaproteobacteria</taxon>
        <taxon>Hyphomicrobiales</taxon>
        <taxon>Brucellaceae</taxon>
        <taxon>Brucella/Ochrobactrum group</taxon>
        <taxon>Brucella</taxon>
    </lineage>
</organism>
<evidence type="ECO:0000313" key="2">
    <source>
        <dbReference type="Proteomes" id="UP000642265"/>
    </source>
</evidence>
<dbReference type="EMBL" id="JACZKO010000063">
    <property type="protein sequence ID" value="MBE0563641.1"/>
    <property type="molecule type" value="Genomic_DNA"/>
</dbReference>